<organism evidence="2">
    <name type="scientific">uncultured Chloroflexia bacterium</name>
    <dbReference type="NCBI Taxonomy" id="1672391"/>
    <lineage>
        <taxon>Bacteria</taxon>
        <taxon>Bacillati</taxon>
        <taxon>Chloroflexota</taxon>
        <taxon>Chloroflexia</taxon>
        <taxon>environmental samples</taxon>
    </lineage>
</organism>
<feature type="transmembrane region" description="Helical" evidence="1">
    <location>
        <begin position="12"/>
        <end position="36"/>
    </location>
</feature>
<dbReference type="EMBL" id="CADCTR010001958">
    <property type="protein sequence ID" value="CAA9322598.1"/>
    <property type="molecule type" value="Genomic_DNA"/>
</dbReference>
<evidence type="ECO:0000256" key="1">
    <source>
        <dbReference type="SAM" id="Phobius"/>
    </source>
</evidence>
<proteinExistence type="predicted"/>
<keyword evidence="1" id="KW-1133">Transmembrane helix</keyword>
<evidence type="ECO:0000313" key="2">
    <source>
        <dbReference type="EMBL" id="CAA9322598.1"/>
    </source>
</evidence>
<gene>
    <name evidence="2" type="ORF">AVDCRST_MAG93-5817</name>
</gene>
<keyword evidence="1" id="KW-0812">Transmembrane</keyword>
<sequence length="43" mass="4643">VMMGRDGNWTIALYTFVALVVWLGVAALCSAGIIIARIAHLVR</sequence>
<name>A0A6J4L4F1_9CHLR</name>
<dbReference type="AlphaFoldDB" id="A0A6J4L4F1"/>
<keyword evidence="1" id="KW-0472">Membrane</keyword>
<feature type="non-terminal residue" evidence="2">
    <location>
        <position position="1"/>
    </location>
</feature>
<protein>
    <submittedName>
        <fullName evidence="2">Uncharacterized protein</fullName>
    </submittedName>
</protein>
<accession>A0A6J4L4F1</accession>
<reference evidence="2" key="1">
    <citation type="submission" date="2020-02" db="EMBL/GenBank/DDBJ databases">
        <authorList>
            <person name="Meier V. D."/>
        </authorList>
    </citation>
    <scope>NUCLEOTIDE SEQUENCE</scope>
    <source>
        <strain evidence="2">AVDCRST_MAG93</strain>
    </source>
</reference>